<keyword evidence="1" id="KW-1133">Transmembrane helix</keyword>
<comment type="caution">
    <text evidence="2">The sequence shown here is derived from an EMBL/GenBank/DDBJ whole genome shotgun (WGS) entry which is preliminary data.</text>
</comment>
<accession>A0A3S5C6G8</accession>
<keyword evidence="1" id="KW-0472">Membrane</keyword>
<evidence type="ECO:0000313" key="2">
    <source>
        <dbReference type="EMBL" id="VEL38476.1"/>
    </source>
</evidence>
<dbReference type="EMBL" id="CAAALY010258041">
    <property type="protein sequence ID" value="VEL38476.1"/>
    <property type="molecule type" value="Genomic_DNA"/>
</dbReference>
<feature type="transmembrane region" description="Helical" evidence="1">
    <location>
        <begin position="160"/>
        <end position="182"/>
    </location>
</feature>
<dbReference type="AlphaFoldDB" id="A0A3S5C6G8"/>
<reference evidence="2" key="1">
    <citation type="submission" date="2018-11" db="EMBL/GenBank/DDBJ databases">
        <authorList>
            <consortium name="Pathogen Informatics"/>
        </authorList>
    </citation>
    <scope>NUCLEOTIDE SEQUENCE</scope>
</reference>
<proteinExistence type="predicted"/>
<name>A0A3S5C6G8_9PLAT</name>
<keyword evidence="3" id="KW-1185">Reference proteome</keyword>
<evidence type="ECO:0000256" key="1">
    <source>
        <dbReference type="SAM" id="Phobius"/>
    </source>
</evidence>
<sequence length="209" mass="23089">MLPMPNQEARFGVAHDDERANVANFADSLAHEHVCYDTTTNSHNIETGYGDVSSEVSPIRICIPSLTMSNACRDICCQRESKELAVIPYCSHATTQQAFLGECVNVDQSYCLSEPDGINRCQVQMESRSFGKKEDTNYQSGGTVNATSSNLDKDKKIAKIAMIVGFIIFGLCVLLVGVTLSLSDHIDAMGMFANTHTHTHTYIYIYIYI</sequence>
<protein>
    <submittedName>
        <fullName evidence="2">Uncharacterized protein</fullName>
    </submittedName>
</protein>
<organism evidence="2 3">
    <name type="scientific">Protopolystoma xenopodis</name>
    <dbReference type="NCBI Taxonomy" id="117903"/>
    <lineage>
        <taxon>Eukaryota</taxon>
        <taxon>Metazoa</taxon>
        <taxon>Spiralia</taxon>
        <taxon>Lophotrochozoa</taxon>
        <taxon>Platyhelminthes</taxon>
        <taxon>Monogenea</taxon>
        <taxon>Polyopisthocotylea</taxon>
        <taxon>Polystomatidea</taxon>
        <taxon>Polystomatidae</taxon>
        <taxon>Protopolystoma</taxon>
    </lineage>
</organism>
<keyword evidence="1" id="KW-0812">Transmembrane</keyword>
<evidence type="ECO:0000313" key="3">
    <source>
        <dbReference type="Proteomes" id="UP000784294"/>
    </source>
</evidence>
<gene>
    <name evidence="2" type="ORF">PXEA_LOCUS31916</name>
</gene>
<dbReference type="Proteomes" id="UP000784294">
    <property type="component" value="Unassembled WGS sequence"/>
</dbReference>